<keyword evidence="3" id="KW-1185">Reference proteome</keyword>
<name>A0ABP7TYE3_9ACTN</name>
<dbReference type="EMBL" id="BAAAZX010000067">
    <property type="protein sequence ID" value="GAA4033100.1"/>
    <property type="molecule type" value="Genomic_DNA"/>
</dbReference>
<evidence type="ECO:0000256" key="1">
    <source>
        <dbReference type="SAM" id="Phobius"/>
    </source>
</evidence>
<evidence type="ECO:0000313" key="3">
    <source>
        <dbReference type="Proteomes" id="UP001500456"/>
    </source>
</evidence>
<protein>
    <submittedName>
        <fullName evidence="2">Uncharacterized protein</fullName>
    </submittedName>
</protein>
<keyword evidence="1" id="KW-0812">Transmembrane</keyword>
<keyword evidence="1" id="KW-1133">Transmembrane helix</keyword>
<proteinExistence type="predicted"/>
<accession>A0ABP7TYE3</accession>
<dbReference type="Proteomes" id="UP001500456">
    <property type="component" value="Unassembled WGS sequence"/>
</dbReference>
<gene>
    <name evidence="2" type="ORF">GCM10022232_93710</name>
</gene>
<reference evidence="3" key="1">
    <citation type="journal article" date="2019" name="Int. J. Syst. Evol. Microbiol.">
        <title>The Global Catalogue of Microorganisms (GCM) 10K type strain sequencing project: providing services to taxonomists for standard genome sequencing and annotation.</title>
        <authorList>
            <consortium name="The Broad Institute Genomics Platform"/>
            <consortium name="The Broad Institute Genome Sequencing Center for Infectious Disease"/>
            <person name="Wu L."/>
            <person name="Ma J."/>
        </authorList>
    </citation>
    <scope>NUCLEOTIDE SEQUENCE [LARGE SCALE GENOMIC DNA]</scope>
    <source>
        <strain evidence="3">JCM 16924</strain>
    </source>
</reference>
<sequence>MHSDAVLAYGLLTFLRSYMTTVVVFAAVHGWFQRSGGAAPYTRPGPEMAPRISWADFWVSSPSVMKARA</sequence>
<keyword evidence="1" id="KW-0472">Membrane</keyword>
<feature type="transmembrane region" description="Helical" evidence="1">
    <location>
        <begin position="6"/>
        <end position="28"/>
    </location>
</feature>
<comment type="caution">
    <text evidence="2">The sequence shown here is derived from an EMBL/GenBank/DDBJ whole genome shotgun (WGS) entry which is preliminary data.</text>
</comment>
<evidence type="ECO:0000313" key="2">
    <source>
        <dbReference type="EMBL" id="GAA4033100.1"/>
    </source>
</evidence>
<organism evidence="2 3">
    <name type="scientific">Streptomyces plumbiresistens</name>
    <dbReference type="NCBI Taxonomy" id="511811"/>
    <lineage>
        <taxon>Bacteria</taxon>
        <taxon>Bacillati</taxon>
        <taxon>Actinomycetota</taxon>
        <taxon>Actinomycetes</taxon>
        <taxon>Kitasatosporales</taxon>
        <taxon>Streptomycetaceae</taxon>
        <taxon>Streptomyces</taxon>
    </lineage>
</organism>